<reference evidence="1" key="1">
    <citation type="submission" date="2014-11" db="EMBL/GenBank/DDBJ databases">
        <authorList>
            <person name="Amaro Gonzalez C."/>
        </authorList>
    </citation>
    <scope>NUCLEOTIDE SEQUENCE</scope>
</reference>
<reference evidence="1" key="2">
    <citation type="journal article" date="2015" name="Fish Shellfish Immunol.">
        <title>Early steps in the European eel (Anguilla anguilla)-Vibrio vulnificus interaction in the gills: Role of the RtxA13 toxin.</title>
        <authorList>
            <person name="Callol A."/>
            <person name="Pajuelo D."/>
            <person name="Ebbesson L."/>
            <person name="Teles M."/>
            <person name="MacKenzie S."/>
            <person name="Amaro C."/>
        </authorList>
    </citation>
    <scope>NUCLEOTIDE SEQUENCE</scope>
</reference>
<organism evidence="1">
    <name type="scientific">Anguilla anguilla</name>
    <name type="common">European freshwater eel</name>
    <name type="synonym">Muraena anguilla</name>
    <dbReference type="NCBI Taxonomy" id="7936"/>
    <lineage>
        <taxon>Eukaryota</taxon>
        <taxon>Metazoa</taxon>
        <taxon>Chordata</taxon>
        <taxon>Craniata</taxon>
        <taxon>Vertebrata</taxon>
        <taxon>Euteleostomi</taxon>
        <taxon>Actinopterygii</taxon>
        <taxon>Neopterygii</taxon>
        <taxon>Teleostei</taxon>
        <taxon>Anguilliformes</taxon>
        <taxon>Anguillidae</taxon>
        <taxon>Anguilla</taxon>
    </lineage>
</organism>
<proteinExistence type="predicted"/>
<sequence length="27" mass="3206">MGTISFHQITLKRNLFRCSPKEQPIFI</sequence>
<dbReference type="EMBL" id="GBXM01091657">
    <property type="protein sequence ID" value="JAH16920.1"/>
    <property type="molecule type" value="Transcribed_RNA"/>
</dbReference>
<dbReference type="AlphaFoldDB" id="A0A0E9QKQ6"/>
<evidence type="ECO:0000313" key="1">
    <source>
        <dbReference type="EMBL" id="JAH16920.1"/>
    </source>
</evidence>
<accession>A0A0E9QKQ6</accession>
<protein>
    <submittedName>
        <fullName evidence="1">Uncharacterized protein</fullName>
    </submittedName>
</protein>
<name>A0A0E9QKQ6_ANGAN</name>